<organism evidence="2 3">
    <name type="scientific">Devosia algicola</name>
    <dbReference type="NCBI Taxonomy" id="3026418"/>
    <lineage>
        <taxon>Bacteria</taxon>
        <taxon>Pseudomonadati</taxon>
        <taxon>Pseudomonadota</taxon>
        <taxon>Alphaproteobacteria</taxon>
        <taxon>Hyphomicrobiales</taxon>
        <taxon>Devosiaceae</taxon>
        <taxon>Devosia</taxon>
    </lineage>
</organism>
<dbReference type="EMBL" id="CP118246">
    <property type="protein sequence ID" value="WDR02090.1"/>
    <property type="molecule type" value="Genomic_DNA"/>
</dbReference>
<accession>A0ABY7YLB1</accession>
<feature type="domain" description="HPr kinase/phosphorylase C-terminal" evidence="1">
    <location>
        <begin position="5"/>
        <end position="85"/>
    </location>
</feature>
<proteinExistence type="predicted"/>
<sequence>MNTPNNVHGTGLMLGQTGILLRGPSGTGKSVLALALLERWEMMGKTALLVSDDQVLLSAAHGHLQMHAPETIAGSIELRGRGIVARPALSDAPLHLVIDLVETLDRMPPEEAFAVELLGVGVARAPVPRAGVIELSHQTLLVVEAIRALAPRPAKL</sequence>
<dbReference type="Proteomes" id="UP001220530">
    <property type="component" value="Chromosome"/>
</dbReference>
<reference evidence="2 3" key="1">
    <citation type="submission" date="2023-02" db="EMBL/GenBank/DDBJ databases">
        <title>Devosia algicola sp. nov., isolated from the phycosphere of marine algae.</title>
        <authorList>
            <person name="Kim J.M."/>
            <person name="Lee J.K."/>
            <person name="Choi B.J."/>
            <person name="Bayburt H."/>
            <person name="Jeon C.O."/>
        </authorList>
    </citation>
    <scope>NUCLEOTIDE SEQUENCE [LARGE SCALE GENOMIC DNA]</scope>
    <source>
        <strain evidence="2 3">G20-9</strain>
    </source>
</reference>
<keyword evidence="3" id="KW-1185">Reference proteome</keyword>
<name>A0ABY7YLB1_9HYPH</name>
<dbReference type="Gene3D" id="3.40.50.300">
    <property type="entry name" value="P-loop containing nucleotide triphosphate hydrolases"/>
    <property type="match status" value="1"/>
</dbReference>
<gene>
    <name evidence="2" type="ORF">PSQ19_15665</name>
</gene>
<evidence type="ECO:0000313" key="2">
    <source>
        <dbReference type="EMBL" id="WDR02090.1"/>
    </source>
</evidence>
<evidence type="ECO:0000313" key="3">
    <source>
        <dbReference type="Proteomes" id="UP001220530"/>
    </source>
</evidence>
<dbReference type="InterPro" id="IPR027417">
    <property type="entry name" value="P-loop_NTPase"/>
</dbReference>
<evidence type="ECO:0000259" key="1">
    <source>
        <dbReference type="Pfam" id="PF07475"/>
    </source>
</evidence>
<protein>
    <submittedName>
        <fullName evidence="2">Aldolase</fullName>
    </submittedName>
</protein>
<dbReference type="RefSeq" id="WP_282218497.1">
    <property type="nucleotide sequence ID" value="NZ_CP118246.1"/>
</dbReference>
<dbReference type="Pfam" id="PF07475">
    <property type="entry name" value="Hpr_kinase_C"/>
    <property type="match status" value="1"/>
</dbReference>
<dbReference type="SUPFAM" id="SSF53795">
    <property type="entry name" value="PEP carboxykinase-like"/>
    <property type="match status" value="1"/>
</dbReference>
<dbReference type="InterPro" id="IPR011104">
    <property type="entry name" value="Hpr_kin/Pase_C"/>
</dbReference>